<dbReference type="PANTHER" id="PTHR36978:SF4">
    <property type="entry name" value="P-LOOP CONTAINING NUCLEOSIDE TRIPHOSPHATE HYDROLASE PROTEIN"/>
    <property type="match status" value="1"/>
</dbReference>
<dbReference type="AlphaFoldDB" id="A0A9P8WDF8"/>
<dbReference type="PANTHER" id="PTHR36978">
    <property type="entry name" value="P-LOOP CONTAINING NUCLEOTIDE TRIPHOSPHATE HYDROLASE"/>
    <property type="match status" value="1"/>
</dbReference>
<accession>A0A9P8WDF8</accession>
<dbReference type="Pfam" id="PF17784">
    <property type="entry name" value="Sulfotransfer_4"/>
    <property type="match status" value="1"/>
</dbReference>
<evidence type="ECO:0000313" key="2">
    <source>
        <dbReference type="Proteomes" id="UP000777438"/>
    </source>
</evidence>
<gene>
    <name evidence="1" type="ORF">B0T10DRAFT_479111</name>
</gene>
<dbReference type="InterPro" id="IPR027417">
    <property type="entry name" value="P-loop_NTPase"/>
</dbReference>
<dbReference type="InterPro" id="IPR040632">
    <property type="entry name" value="Sulfotransfer_4"/>
</dbReference>
<evidence type="ECO:0000313" key="1">
    <source>
        <dbReference type="EMBL" id="KAH6895878.1"/>
    </source>
</evidence>
<dbReference type="Gene3D" id="3.40.50.300">
    <property type="entry name" value="P-loop containing nucleotide triphosphate hydrolases"/>
    <property type="match status" value="1"/>
</dbReference>
<name>A0A9P8WDF8_9HYPO</name>
<dbReference type="SUPFAM" id="SSF52540">
    <property type="entry name" value="P-loop containing nucleoside triphosphate hydrolases"/>
    <property type="match status" value="1"/>
</dbReference>
<comment type="caution">
    <text evidence="1">The sequence shown here is derived from an EMBL/GenBank/DDBJ whole genome shotgun (WGS) entry which is preliminary data.</text>
</comment>
<dbReference type="EMBL" id="JAGPYM010000004">
    <property type="protein sequence ID" value="KAH6895878.1"/>
    <property type="molecule type" value="Genomic_DNA"/>
</dbReference>
<reference evidence="1 2" key="1">
    <citation type="journal article" date="2021" name="Nat. Commun.">
        <title>Genetic determinants of endophytism in the Arabidopsis root mycobiome.</title>
        <authorList>
            <person name="Mesny F."/>
            <person name="Miyauchi S."/>
            <person name="Thiergart T."/>
            <person name="Pickel B."/>
            <person name="Atanasova L."/>
            <person name="Karlsson M."/>
            <person name="Huettel B."/>
            <person name="Barry K.W."/>
            <person name="Haridas S."/>
            <person name="Chen C."/>
            <person name="Bauer D."/>
            <person name="Andreopoulos W."/>
            <person name="Pangilinan J."/>
            <person name="LaButti K."/>
            <person name="Riley R."/>
            <person name="Lipzen A."/>
            <person name="Clum A."/>
            <person name="Drula E."/>
            <person name="Henrissat B."/>
            <person name="Kohler A."/>
            <person name="Grigoriev I.V."/>
            <person name="Martin F.M."/>
            <person name="Hacquard S."/>
        </authorList>
    </citation>
    <scope>NUCLEOTIDE SEQUENCE [LARGE SCALE GENOMIC DNA]</scope>
    <source>
        <strain evidence="1 2">MPI-CAGE-CH-0241</strain>
    </source>
</reference>
<dbReference type="GO" id="GO:0016787">
    <property type="term" value="F:hydrolase activity"/>
    <property type="evidence" value="ECO:0007669"/>
    <property type="project" value="UniProtKB-KW"/>
</dbReference>
<organism evidence="1 2">
    <name type="scientific">Thelonectria olida</name>
    <dbReference type="NCBI Taxonomy" id="1576542"/>
    <lineage>
        <taxon>Eukaryota</taxon>
        <taxon>Fungi</taxon>
        <taxon>Dikarya</taxon>
        <taxon>Ascomycota</taxon>
        <taxon>Pezizomycotina</taxon>
        <taxon>Sordariomycetes</taxon>
        <taxon>Hypocreomycetidae</taxon>
        <taxon>Hypocreales</taxon>
        <taxon>Nectriaceae</taxon>
        <taxon>Thelonectria</taxon>
    </lineage>
</organism>
<protein>
    <submittedName>
        <fullName evidence="1">P-loop containing nucleoside triphosphate hydrolase protein</fullName>
    </submittedName>
</protein>
<keyword evidence="2" id="KW-1185">Reference proteome</keyword>
<dbReference type="Proteomes" id="UP000777438">
    <property type="component" value="Unassembled WGS sequence"/>
</dbReference>
<proteinExistence type="predicted"/>
<keyword evidence="1" id="KW-0378">Hydrolase</keyword>
<sequence length="296" mass="33476">MSSEHAPQPMSQEATDRIVPMRVIVCGIPRTGTLSIRSALRQLGLHDCYHMHTVLDNPVDAREWVRAFEAKYAGNGTFTRADWDHLIGDCQAVCDAPAAYFGPELAEAYPEAKIIILNRDPEAWYESFLESIYPLTRPQTLGPKLRMLYCFLFDDHIRHMAAYGTALRKYVTTYDHGTEKEKALAYYKSQYQEFHDRIPEDRRIEYTISEGWKPLCDFLGLPVPMVKDESTGKLVEAPFPRLNDRAKFQGQGVGLVTKATERANKNLLSAVGRLALTGVAGYAGYLLWKTRLGGRL</sequence>
<dbReference type="OrthoDB" id="408152at2759"/>